<evidence type="ECO:0000313" key="3">
    <source>
        <dbReference type="EMBL" id="KAK3384035.1"/>
    </source>
</evidence>
<proteinExistence type="predicted"/>
<dbReference type="Pfam" id="PF02666">
    <property type="entry name" value="PS_Dcarbxylase"/>
    <property type="match status" value="1"/>
</dbReference>
<reference evidence="3" key="2">
    <citation type="submission" date="2023-06" db="EMBL/GenBank/DDBJ databases">
        <authorList>
            <consortium name="Lawrence Berkeley National Laboratory"/>
            <person name="Haridas S."/>
            <person name="Hensen N."/>
            <person name="Bonometti L."/>
            <person name="Westerberg I."/>
            <person name="Brannstrom I.O."/>
            <person name="Guillou S."/>
            <person name="Cros-Aarteil S."/>
            <person name="Calhoun S."/>
            <person name="Kuo A."/>
            <person name="Mondo S."/>
            <person name="Pangilinan J."/>
            <person name="Riley R."/>
            <person name="Labutti K."/>
            <person name="Andreopoulos B."/>
            <person name="Lipzen A."/>
            <person name="Chen C."/>
            <person name="Yanf M."/>
            <person name="Daum C."/>
            <person name="Ng V."/>
            <person name="Clum A."/>
            <person name="Steindorff A."/>
            <person name="Ohm R."/>
            <person name="Martin F."/>
            <person name="Silar P."/>
            <person name="Natvig D."/>
            <person name="Lalanne C."/>
            <person name="Gautier V."/>
            <person name="Ament-Velasquez S.L."/>
            <person name="Kruys A."/>
            <person name="Hutchinson M.I."/>
            <person name="Powell A.J."/>
            <person name="Barry K."/>
            <person name="Miller A.N."/>
            <person name="Grigoriev I.V."/>
            <person name="Debuchy R."/>
            <person name="Gladieux P."/>
            <person name="Thoren M.H."/>
            <person name="Johannesson H."/>
        </authorList>
    </citation>
    <scope>NUCLEOTIDE SEQUENCE</scope>
    <source>
        <strain evidence="3">CBS 958.72</strain>
    </source>
</reference>
<evidence type="ECO:0000313" key="4">
    <source>
        <dbReference type="Proteomes" id="UP001287356"/>
    </source>
</evidence>
<organism evidence="3 4">
    <name type="scientific">Lasiosphaeria ovina</name>
    <dbReference type="NCBI Taxonomy" id="92902"/>
    <lineage>
        <taxon>Eukaryota</taxon>
        <taxon>Fungi</taxon>
        <taxon>Dikarya</taxon>
        <taxon>Ascomycota</taxon>
        <taxon>Pezizomycotina</taxon>
        <taxon>Sordariomycetes</taxon>
        <taxon>Sordariomycetidae</taxon>
        <taxon>Sordariales</taxon>
        <taxon>Lasiosphaeriaceae</taxon>
        <taxon>Lasiosphaeria</taxon>
    </lineage>
</organism>
<keyword evidence="4" id="KW-1185">Reference proteome</keyword>
<comment type="caution">
    <text evidence="3">The sequence shown here is derived from an EMBL/GenBank/DDBJ whole genome shotgun (WGS) entry which is preliminary data.</text>
</comment>
<dbReference type="InterPro" id="IPR003817">
    <property type="entry name" value="PS_Dcarbxylase"/>
</dbReference>
<dbReference type="GO" id="GO:0004609">
    <property type="term" value="F:phosphatidylserine decarboxylase activity"/>
    <property type="evidence" value="ECO:0007669"/>
    <property type="project" value="InterPro"/>
</dbReference>
<name>A0AAE0NM63_9PEZI</name>
<protein>
    <submittedName>
        <fullName evidence="3">Phosphatidylserine decarboxylase-domain-containing protein</fullName>
    </submittedName>
</protein>
<dbReference type="Proteomes" id="UP001287356">
    <property type="component" value="Unassembled WGS sequence"/>
</dbReference>
<accession>A0AAE0NM63</accession>
<dbReference type="PANTHER" id="PTHR10067">
    <property type="entry name" value="PHOSPHATIDYLSERINE DECARBOXYLASE"/>
    <property type="match status" value="1"/>
</dbReference>
<dbReference type="PANTHER" id="PTHR10067:SF13">
    <property type="entry name" value="PHOSPHATIDYLSERINE DECARBOXYLASE"/>
    <property type="match status" value="1"/>
</dbReference>
<sequence>MSTPQVVQDFVDNILPQIGGKPALEEAVRSASEHAKGVMIVETPPIVDADSFIEYMTGFLHWVPWENSKSTEVLKKISVFYYVLDQPALAPYQNAISPASEYQPLTPLSQWIVDYAKALGAFMATPESLTPHKFDTFKQAPLFRVWECVSPDGSAFHSFNDFFSRKLAKPRVVAGPGDNHTPVYPADSLWADSYGVDDDSNTWVPAGTLANHDPGKVTAKGWTWSIQALLQDSPYATAFGGGVWLHSFLSTFNYHRFHAPVSGTVVDSRVIQNAAYLDVIATGNTLVPRRRIHKDVGGAARAPYSLPDVGTEIEAEDQSGYQFLQTRGCVVIDTTGSPDGDIGLVAVLPIGMAQVSSVNLTVKPGDSIKKGDEFGFFLFGGSDIVTVFQAKAGFSAADPNTFNKETSVDEEGRELPYTFYGTSSVNKT</sequence>
<dbReference type="GO" id="GO:0008654">
    <property type="term" value="P:phospholipid biosynthetic process"/>
    <property type="evidence" value="ECO:0007669"/>
    <property type="project" value="InterPro"/>
</dbReference>
<evidence type="ECO:0000256" key="2">
    <source>
        <dbReference type="ARBA" id="ARBA00023239"/>
    </source>
</evidence>
<dbReference type="EMBL" id="JAULSN010000001">
    <property type="protein sequence ID" value="KAK3384035.1"/>
    <property type="molecule type" value="Genomic_DNA"/>
</dbReference>
<keyword evidence="2" id="KW-0456">Lyase</keyword>
<gene>
    <name evidence="3" type="ORF">B0T24DRAFT_72154</name>
</gene>
<keyword evidence="1" id="KW-0210">Decarboxylase</keyword>
<dbReference type="AlphaFoldDB" id="A0AAE0NM63"/>
<evidence type="ECO:0000256" key="1">
    <source>
        <dbReference type="ARBA" id="ARBA00022793"/>
    </source>
</evidence>
<reference evidence="3" key="1">
    <citation type="journal article" date="2023" name="Mol. Phylogenet. Evol.">
        <title>Genome-scale phylogeny and comparative genomics of the fungal order Sordariales.</title>
        <authorList>
            <person name="Hensen N."/>
            <person name="Bonometti L."/>
            <person name="Westerberg I."/>
            <person name="Brannstrom I.O."/>
            <person name="Guillou S."/>
            <person name="Cros-Aarteil S."/>
            <person name="Calhoun S."/>
            <person name="Haridas S."/>
            <person name="Kuo A."/>
            <person name="Mondo S."/>
            <person name="Pangilinan J."/>
            <person name="Riley R."/>
            <person name="LaButti K."/>
            <person name="Andreopoulos B."/>
            <person name="Lipzen A."/>
            <person name="Chen C."/>
            <person name="Yan M."/>
            <person name="Daum C."/>
            <person name="Ng V."/>
            <person name="Clum A."/>
            <person name="Steindorff A."/>
            <person name="Ohm R.A."/>
            <person name="Martin F."/>
            <person name="Silar P."/>
            <person name="Natvig D.O."/>
            <person name="Lalanne C."/>
            <person name="Gautier V."/>
            <person name="Ament-Velasquez S.L."/>
            <person name="Kruys A."/>
            <person name="Hutchinson M.I."/>
            <person name="Powell A.J."/>
            <person name="Barry K."/>
            <person name="Miller A.N."/>
            <person name="Grigoriev I.V."/>
            <person name="Debuchy R."/>
            <person name="Gladieux P."/>
            <person name="Hiltunen Thoren M."/>
            <person name="Johannesson H."/>
        </authorList>
    </citation>
    <scope>NUCLEOTIDE SEQUENCE</scope>
    <source>
        <strain evidence="3">CBS 958.72</strain>
    </source>
</reference>